<evidence type="ECO:0000256" key="1">
    <source>
        <dbReference type="ARBA" id="ARBA00022553"/>
    </source>
</evidence>
<dbReference type="Gene3D" id="2.60.40.10">
    <property type="entry name" value="Immunoglobulins"/>
    <property type="match status" value="1"/>
</dbReference>
<dbReference type="PANTHER" id="PTHR43547">
    <property type="entry name" value="TWO-COMPONENT HISTIDINE KINASE"/>
    <property type="match status" value="1"/>
</dbReference>
<organism evidence="6 7">
    <name type="scientific">Sphingobacterium gobiense</name>
    <dbReference type="NCBI Taxonomy" id="1382456"/>
    <lineage>
        <taxon>Bacteria</taxon>
        <taxon>Pseudomonadati</taxon>
        <taxon>Bacteroidota</taxon>
        <taxon>Sphingobacteriia</taxon>
        <taxon>Sphingobacteriales</taxon>
        <taxon>Sphingobacteriaceae</taxon>
        <taxon>Sphingobacterium</taxon>
    </lineage>
</organism>
<dbReference type="InterPro" id="IPR011123">
    <property type="entry name" value="Y_Y_Y"/>
</dbReference>
<dbReference type="InterPro" id="IPR036388">
    <property type="entry name" value="WH-like_DNA-bd_sf"/>
</dbReference>
<dbReference type="InterPro" id="IPR013783">
    <property type="entry name" value="Ig-like_fold"/>
</dbReference>
<protein>
    <submittedName>
        <fullName evidence="6">Transcriptional regulator</fullName>
    </submittedName>
</protein>
<reference evidence="6 7" key="1">
    <citation type="submission" date="2018-02" db="EMBL/GenBank/DDBJ databases">
        <title>The draft genome of Sphingobacterium gobiense H7.</title>
        <authorList>
            <person name="Li L."/>
            <person name="Liu L."/>
            <person name="Zhang X."/>
            <person name="Wang T."/>
            <person name="Liang L."/>
        </authorList>
    </citation>
    <scope>NUCLEOTIDE SEQUENCE [LARGE SCALE GENOMIC DNA]</scope>
    <source>
        <strain evidence="6 7">ACCC 05757</strain>
    </source>
</reference>
<dbReference type="Proteomes" id="UP000238642">
    <property type="component" value="Unassembled WGS sequence"/>
</dbReference>
<dbReference type="GO" id="GO:0000155">
    <property type="term" value="F:phosphorelay sensor kinase activity"/>
    <property type="evidence" value="ECO:0007669"/>
    <property type="project" value="TreeGrafter"/>
</dbReference>
<dbReference type="Pfam" id="PF07495">
    <property type="entry name" value="Y_Y_Y"/>
    <property type="match status" value="1"/>
</dbReference>
<evidence type="ECO:0000256" key="4">
    <source>
        <dbReference type="SAM" id="SignalP"/>
    </source>
</evidence>
<dbReference type="Pfam" id="PF07494">
    <property type="entry name" value="Reg_prop"/>
    <property type="match status" value="1"/>
</dbReference>
<dbReference type="GO" id="GO:0006355">
    <property type="term" value="P:regulation of DNA-templated transcription"/>
    <property type="evidence" value="ECO:0007669"/>
    <property type="project" value="InterPro"/>
</dbReference>
<keyword evidence="7" id="KW-1185">Reference proteome</keyword>
<dbReference type="Gene3D" id="2.130.10.10">
    <property type="entry name" value="YVTN repeat-like/Quinoprotein amine dehydrogenase"/>
    <property type="match status" value="2"/>
</dbReference>
<keyword evidence="2" id="KW-0175">Coiled coil</keyword>
<keyword evidence="3" id="KW-0472">Membrane</keyword>
<keyword evidence="3" id="KW-0812">Transmembrane</keyword>
<proteinExistence type="predicted"/>
<comment type="caution">
    <text evidence="6">The sequence shown here is derived from an EMBL/GenBank/DDBJ whole genome shotgun (WGS) entry which is preliminary data.</text>
</comment>
<keyword evidence="1" id="KW-0597">Phosphoprotein</keyword>
<dbReference type="RefSeq" id="WP_105726458.1">
    <property type="nucleotide sequence ID" value="NZ_PVBS01000002.1"/>
</dbReference>
<dbReference type="GO" id="GO:0003677">
    <property type="term" value="F:DNA binding"/>
    <property type="evidence" value="ECO:0007669"/>
    <property type="project" value="InterPro"/>
</dbReference>
<dbReference type="InterPro" id="IPR011110">
    <property type="entry name" value="Reg_prop"/>
</dbReference>
<evidence type="ECO:0000313" key="7">
    <source>
        <dbReference type="Proteomes" id="UP000238642"/>
    </source>
</evidence>
<dbReference type="InterPro" id="IPR015943">
    <property type="entry name" value="WD40/YVTN_repeat-like_dom_sf"/>
</dbReference>
<feature type="domain" description="HTH luxR-type" evidence="5">
    <location>
        <begin position="903"/>
        <end position="960"/>
    </location>
</feature>
<feature type="signal peptide" evidence="4">
    <location>
        <begin position="1"/>
        <end position="23"/>
    </location>
</feature>
<gene>
    <name evidence="6" type="ORF">C5749_12365</name>
</gene>
<evidence type="ECO:0000256" key="3">
    <source>
        <dbReference type="SAM" id="Phobius"/>
    </source>
</evidence>
<feature type="chain" id="PRO_5015419024" evidence="4">
    <location>
        <begin position="24"/>
        <end position="968"/>
    </location>
</feature>
<feature type="transmembrane region" description="Helical" evidence="3">
    <location>
        <begin position="757"/>
        <end position="781"/>
    </location>
</feature>
<dbReference type="SMART" id="SM00421">
    <property type="entry name" value="HTH_LUXR"/>
    <property type="match status" value="1"/>
</dbReference>
<dbReference type="InterPro" id="IPR000792">
    <property type="entry name" value="Tscrpt_reg_LuxR_C"/>
</dbReference>
<dbReference type="SUPFAM" id="SSF63829">
    <property type="entry name" value="Calcium-dependent phosphotriesterase"/>
    <property type="match status" value="1"/>
</dbReference>
<evidence type="ECO:0000313" key="6">
    <source>
        <dbReference type="EMBL" id="PRD54262.1"/>
    </source>
</evidence>
<feature type="coiled-coil region" evidence="2">
    <location>
        <begin position="787"/>
        <end position="861"/>
    </location>
</feature>
<keyword evidence="3" id="KW-1133">Transmembrane helix</keyword>
<dbReference type="SUPFAM" id="SSF46894">
    <property type="entry name" value="C-terminal effector domain of the bipartite response regulators"/>
    <property type="match status" value="1"/>
</dbReference>
<name>A0A2S9JM97_9SPHI</name>
<keyword evidence="4" id="KW-0732">Signal</keyword>
<dbReference type="OrthoDB" id="9809670at2"/>
<sequence length="968" mass="111354">MGKAKYIFLLLLPFLILCEDTCAQRTIAMPQIINYSSKTYQGGIQNWDVAQDNQGVMYFGNNEGLLSFDGQYWHIYPLPNATIMRSVCFDGNERIYVGGQDEIGYFEADENGSLVYNSLVDKIPAKERQFADVWHIAAAGEHVFFQANNHIFHYYQGKINVDRPHSSWQYLTSVGSRLYAQDMEIGLLHYEDGVWKPVAKENSLKKGSIITGIVPFGVDTLLVATMKDGLFYLANGHFFPKATPMDSRFLTNRISSIRFLGNDLFALSMYPGGMLIMDKSGAVVQRYSYGEGLQTNNIRDIFKDRDGNLWLALDDGIDYIAINSAVKYIYPDQHTKLGTYSVRIFNHKLYLGTSNGLYVTPYKGNGLENIGMSAARFEKVPHSDGQIWSIQEVNGRLLIGHEEGSFEVRDGDVKPIHTNTGIWTYQAASRVSPSSNVVVGSYLGLRHLLFDGQHFVDNGHIDGSDESLRFVYYDDKNHVVWVSHPYRGVFKLSLSPDFKKIIRQKRYDVAEGLPAILHNHVFHIRNDILVSTSKGVYIYDAGHDAFIPAQQYQALVDMPIQYMMEDKMGNVWFASNKRLGVLDFSQPLAESPYTVSYFPELNGEILGGFESVYVHDAENVFISGQKGGILLNYKAYQERASKPNMLLRTVKAFDSDKKEELLFGGYRYQEISRKKLQYAFNSLQFNFSSTMYDQQDQVEFSYMLKGLETKWSAWSNRSEKEYTNLPAGTYVFSVKSRNGMGNESEEQTFSFRVAPPWYAHPVSYILYGVLFLVFIFWLLGIQRKKLKERHRDELHIRQLEIEKKEKEVIKLRNENLEAELGFKDKELANLTMNIIQRGEVLSKIKDNINQTMNRLEDKDAQQNFKQLIRLIRSAERTNDDWEKFNAHIHHANENFFLRLKQQHPDLTTNELKLCALLRMNLLSKEIAQLMHVTVKAVEVSRYRLRKKLKIDSEVNLYDYLMQYARSDA</sequence>
<evidence type="ECO:0000256" key="2">
    <source>
        <dbReference type="SAM" id="Coils"/>
    </source>
</evidence>
<dbReference type="PANTHER" id="PTHR43547:SF2">
    <property type="entry name" value="HYBRID SIGNAL TRANSDUCTION HISTIDINE KINASE C"/>
    <property type="match status" value="1"/>
</dbReference>
<dbReference type="InterPro" id="IPR016032">
    <property type="entry name" value="Sig_transdc_resp-reg_C-effctor"/>
</dbReference>
<dbReference type="AlphaFoldDB" id="A0A2S9JM97"/>
<dbReference type="Gene3D" id="1.10.10.10">
    <property type="entry name" value="Winged helix-like DNA-binding domain superfamily/Winged helix DNA-binding domain"/>
    <property type="match status" value="1"/>
</dbReference>
<evidence type="ECO:0000259" key="5">
    <source>
        <dbReference type="SMART" id="SM00421"/>
    </source>
</evidence>
<accession>A0A2S9JM97</accession>
<dbReference type="EMBL" id="PVBS01000002">
    <property type="protein sequence ID" value="PRD54262.1"/>
    <property type="molecule type" value="Genomic_DNA"/>
</dbReference>